<dbReference type="EMBL" id="JWZX01000879">
    <property type="protein sequence ID" value="KOO35417.1"/>
    <property type="molecule type" value="Genomic_DNA"/>
</dbReference>
<dbReference type="SUPFAM" id="SSF117281">
    <property type="entry name" value="Kelch motif"/>
    <property type="match status" value="1"/>
</dbReference>
<feature type="transmembrane region" description="Helical" evidence="3">
    <location>
        <begin position="34"/>
        <end position="62"/>
    </location>
</feature>
<dbReference type="InterPro" id="IPR015915">
    <property type="entry name" value="Kelch-typ_b-propeller"/>
</dbReference>
<keyword evidence="3" id="KW-1133">Transmembrane helix</keyword>
<keyword evidence="1" id="KW-0880">Kelch repeat</keyword>
<dbReference type="PANTHER" id="PTHR45632">
    <property type="entry name" value="LD33804P"/>
    <property type="match status" value="1"/>
</dbReference>
<proteinExistence type="predicted"/>
<accession>A0A0M0K9Z2</accession>
<evidence type="ECO:0000256" key="2">
    <source>
        <dbReference type="ARBA" id="ARBA00022737"/>
    </source>
</evidence>
<evidence type="ECO:0000256" key="1">
    <source>
        <dbReference type="ARBA" id="ARBA00022441"/>
    </source>
</evidence>
<dbReference type="Pfam" id="PF01344">
    <property type="entry name" value="Kelch_1"/>
    <property type="match status" value="2"/>
</dbReference>
<reference evidence="5" key="1">
    <citation type="journal article" date="2015" name="PLoS Genet.">
        <title>Genome Sequence and Transcriptome Analyses of Chrysochromulina tobin: Metabolic Tools for Enhanced Algal Fitness in the Prominent Order Prymnesiales (Haptophyceae).</title>
        <authorList>
            <person name="Hovde B.T."/>
            <person name="Deodato C.R."/>
            <person name="Hunsperger H.M."/>
            <person name="Ryken S.A."/>
            <person name="Yost W."/>
            <person name="Jha R.K."/>
            <person name="Patterson J."/>
            <person name="Monnat R.J. Jr."/>
            <person name="Barlow S.B."/>
            <person name="Starkenburg S.R."/>
            <person name="Cattolico R.A."/>
        </authorList>
    </citation>
    <scope>NUCLEOTIDE SEQUENCE</scope>
    <source>
        <strain evidence="5">CCMP291</strain>
    </source>
</reference>
<dbReference type="OrthoDB" id="191037at2759"/>
<evidence type="ECO:0000256" key="3">
    <source>
        <dbReference type="SAM" id="Phobius"/>
    </source>
</evidence>
<dbReference type="PANTHER" id="PTHR45632:SF3">
    <property type="entry name" value="KELCH-LIKE PROTEIN 32"/>
    <property type="match status" value="1"/>
</dbReference>
<dbReference type="Proteomes" id="UP000037460">
    <property type="component" value="Unassembled WGS sequence"/>
</dbReference>
<evidence type="ECO:0000313" key="4">
    <source>
        <dbReference type="EMBL" id="KOO35417.1"/>
    </source>
</evidence>
<organism evidence="4 5">
    <name type="scientific">Chrysochromulina tobinii</name>
    <dbReference type="NCBI Taxonomy" id="1460289"/>
    <lineage>
        <taxon>Eukaryota</taxon>
        <taxon>Haptista</taxon>
        <taxon>Haptophyta</taxon>
        <taxon>Prymnesiophyceae</taxon>
        <taxon>Prymnesiales</taxon>
        <taxon>Chrysochromulinaceae</taxon>
        <taxon>Chrysochromulina</taxon>
    </lineage>
</organism>
<keyword evidence="5" id="KW-1185">Reference proteome</keyword>
<keyword evidence="2" id="KW-0677">Repeat</keyword>
<comment type="caution">
    <text evidence="4">The sequence shown here is derived from an EMBL/GenBank/DDBJ whole genome shotgun (WGS) entry which is preliminary data.</text>
</comment>
<sequence>MSPTSLELTFEKSPLEKSPLEKSLFSGKPASRGAGLGVVFIAFLVPFALAVAALIVCGTMLTRINDLEDQLRVYTRAGAVLSESPIAPAGFTTTSSLSTGSGGWALSPDLMPSPRSDLQTVACNGTIVVLGGLDANGTVRGEVWTYDAVYETYAAAAPMPKPRFRFGAACLSNRVYVAGGFENSTAGEMGWSLASCDVYDVAANSWAGARTCPDLRVARGDLAFAATAGQLHAIGGYDWNYKALDVHEVLSVHEAHVGASWAVAPPMPLAKGDVQAAVVGNRIFVPGGWGGPDMTFLNELAVYDPASAAWEERTPMHAPRGDHAVIALDGRLLVLGGERWSGEELPASCAYAWGPECNVNLIPMHGVEMYDVEDDTWTELCPMPSSRFRFGAAPVSADSVFGAATPTGFHHSPSEGAILTFGGHEHGELAVSTNWNFHYVRRASLYVHSTVPRE</sequence>
<evidence type="ECO:0000313" key="5">
    <source>
        <dbReference type="Proteomes" id="UP000037460"/>
    </source>
</evidence>
<gene>
    <name evidence="4" type="ORF">Ctob_014967</name>
</gene>
<dbReference type="SMART" id="SM00612">
    <property type="entry name" value="Kelch"/>
    <property type="match status" value="4"/>
</dbReference>
<protein>
    <submittedName>
        <fullName evidence="4">Uncharacterized protein</fullName>
    </submittedName>
</protein>
<name>A0A0M0K9Z2_9EUKA</name>
<dbReference type="InterPro" id="IPR006652">
    <property type="entry name" value="Kelch_1"/>
</dbReference>
<dbReference type="AlphaFoldDB" id="A0A0M0K9Z2"/>
<keyword evidence="3" id="KW-0812">Transmembrane</keyword>
<keyword evidence="3" id="KW-0472">Membrane</keyword>
<dbReference type="Gene3D" id="2.120.10.80">
    <property type="entry name" value="Kelch-type beta propeller"/>
    <property type="match status" value="2"/>
</dbReference>